<dbReference type="Gene3D" id="2.40.50.140">
    <property type="entry name" value="Nucleic acid-binding proteins"/>
    <property type="match status" value="1"/>
</dbReference>
<sequence>MKINDIICVKIEKLVFGGEGIAKHGDLVIFVPMSVPGDELKVKIISIKKTYARGLITEIIKPSIDRISSDKITFEDYSGCDFAMMNYEAQIKNKSMILKDVFKRIAKEDIKEDIYVEKSENIFNYRNKVAEPFIKINGEIKTGFFKKKSHEIFVSDEVNLRANIATIVLDKLLLKLNKYRGTKKEYKVFNDITNTGFLKTCVIRNNDMNEVMLVLVVNGKSSINRLKETLIELYNENDEIKSIYISVKNKLDNVIFGEEFIKISGSSYIVENLFGINFKIYPNSFFQINKKQTEKLYLEALNFLGDYKDKNVIDAFSGTGTIAMIMSKKANKVIGLEIVPESVKSAIKTSNENNIKNVEFLVGKVEETISRVLENNNIDYIVFDPPRKGIDKSILEKVNESGINKLVYISCDPTTLARDIGVLKEYGYKLEFIKGFDMFPQTHHIETVVLLSKLKIKKHVDIELHADELDLIS</sequence>
<dbReference type="InterPro" id="IPR030391">
    <property type="entry name" value="MeTrfase_TrmA_CS"/>
</dbReference>
<gene>
    <name evidence="7" type="ordered locus">Smon_0571</name>
</gene>
<dbReference type="GO" id="GO:0070041">
    <property type="term" value="F:rRNA (uridine-C5-)-methyltransferase activity"/>
    <property type="evidence" value="ECO:0007669"/>
    <property type="project" value="TreeGrafter"/>
</dbReference>
<dbReference type="PROSITE" id="PS01230">
    <property type="entry name" value="TRMA_1"/>
    <property type="match status" value="1"/>
</dbReference>
<name>D1AXM4_STRM9</name>
<dbReference type="HOGENOM" id="CLU_014689_7_1_0"/>
<dbReference type="PANTHER" id="PTHR11061">
    <property type="entry name" value="RNA M5U METHYLTRANSFERASE"/>
    <property type="match status" value="1"/>
</dbReference>
<dbReference type="EMBL" id="CP001779">
    <property type="protein sequence ID" value="ACZ01050.1"/>
    <property type="molecule type" value="Genomic_DNA"/>
</dbReference>
<evidence type="ECO:0000256" key="1">
    <source>
        <dbReference type="ARBA" id="ARBA00022603"/>
    </source>
</evidence>
<dbReference type="GO" id="GO:0070475">
    <property type="term" value="P:rRNA base methylation"/>
    <property type="evidence" value="ECO:0007669"/>
    <property type="project" value="TreeGrafter"/>
</dbReference>
<dbReference type="GO" id="GO:0030697">
    <property type="term" value="F:tRNA (uracil(54)-C5)-methyltransferase activity, S-adenosyl methionine-dependent"/>
    <property type="evidence" value="ECO:0007669"/>
    <property type="project" value="UniProtKB-EC"/>
</dbReference>
<evidence type="ECO:0000256" key="5">
    <source>
        <dbReference type="PROSITE-ProRule" id="PRU10015"/>
    </source>
</evidence>
<evidence type="ECO:0000256" key="2">
    <source>
        <dbReference type="ARBA" id="ARBA00022679"/>
    </source>
</evidence>
<dbReference type="InterPro" id="IPR002792">
    <property type="entry name" value="TRAM_dom"/>
</dbReference>
<dbReference type="STRING" id="519441.Smon_0571"/>
<dbReference type="SUPFAM" id="SSF50249">
    <property type="entry name" value="Nucleic acid-binding proteins"/>
    <property type="match status" value="1"/>
</dbReference>
<evidence type="ECO:0000313" key="8">
    <source>
        <dbReference type="Proteomes" id="UP000002072"/>
    </source>
</evidence>
<dbReference type="NCBIfam" id="TIGR00479">
    <property type="entry name" value="rumA"/>
    <property type="match status" value="1"/>
</dbReference>
<dbReference type="Gene3D" id="2.40.50.1070">
    <property type="match status" value="1"/>
</dbReference>
<proteinExistence type="inferred from homology"/>
<keyword evidence="2 4" id="KW-0808">Transferase</keyword>
<dbReference type="EC" id="2.1.1.35" evidence="7"/>
<keyword evidence="3 4" id="KW-0949">S-adenosyl-L-methionine</keyword>
<evidence type="ECO:0000313" key="7">
    <source>
        <dbReference type="EMBL" id="ACZ01050.1"/>
    </source>
</evidence>
<dbReference type="GeneID" id="29673545"/>
<dbReference type="PANTHER" id="PTHR11061:SF30">
    <property type="entry name" value="TRNA (URACIL(54)-C(5))-METHYLTRANSFERASE"/>
    <property type="match status" value="1"/>
</dbReference>
<dbReference type="Pfam" id="PF05958">
    <property type="entry name" value="tRNA_U5-meth_tr"/>
    <property type="match status" value="1"/>
</dbReference>
<organism evidence="7 8">
    <name type="scientific">Streptobacillus moniliformis (strain ATCC 14647 / DSM 12112 / NCTC 10651 / 9901)</name>
    <dbReference type="NCBI Taxonomy" id="519441"/>
    <lineage>
        <taxon>Bacteria</taxon>
        <taxon>Fusobacteriati</taxon>
        <taxon>Fusobacteriota</taxon>
        <taxon>Fusobacteriia</taxon>
        <taxon>Fusobacteriales</taxon>
        <taxon>Leptotrichiaceae</taxon>
        <taxon>Streptobacillus</taxon>
    </lineage>
</organism>
<evidence type="ECO:0000256" key="4">
    <source>
        <dbReference type="PROSITE-ProRule" id="PRU01024"/>
    </source>
</evidence>
<dbReference type="CDD" id="cd02440">
    <property type="entry name" value="AdoMet_MTases"/>
    <property type="match status" value="1"/>
</dbReference>
<reference evidence="7 8" key="1">
    <citation type="journal article" date="2009" name="Stand. Genomic Sci.">
        <title>Complete genome sequence of Streptobacillus moniliformis type strain (9901T).</title>
        <authorList>
            <person name="Nolan M."/>
            <person name="Gronow S."/>
            <person name="Lapidus A."/>
            <person name="Ivanova N."/>
            <person name="Copeland A."/>
            <person name="Lucas S."/>
            <person name="Del Rio T.G."/>
            <person name="Chen F."/>
            <person name="Tice H."/>
            <person name="Pitluck S."/>
            <person name="Cheng J.F."/>
            <person name="Sims D."/>
            <person name="Meincke L."/>
            <person name="Bruce D."/>
            <person name="Goodwin L."/>
            <person name="Brettin T."/>
            <person name="Han C."/>
            <person name="Detter J.C."/>
            <person name="Ovchinikova G."/>
            <person name="Pati A."/>
            <person name="Mavromatis K."/>
            <person name="Mikhailova N."/>
            <person name="Chen A."/>
            <person name="Palaniappan K."/>
            <person name="Land M."/>
            <person name="Hauser L."/>
            <person name="Chang Y.J."/>
            <person name="Jeffries C.D."/>
            <person name="Rohde M."/>
            <person name="Sproer C."/>
            <person name="Goker M."/>
            <person name="Bristow J."/>
            <person name="Eisen J.A."/>
            <person name="Markowitz V."/>
            <person name="Hugenholtz P."/>
            <person name="Kyrpides N.C."/>
            <person name="Klenk H.P."/>
            <person name="Chain P."/>
        </authorList>
    </citation>
    <scope>NUCLEOTIDE SEQUENCE [LARGE SCALE GENOMIC DNA]</scope>
    <source>
        <strain evidence="8">ATCC 14647 / DSM 12112 / NCTC 10651 / 9901</strain>
    </source>
</reference>
<dbReference type="Pfam" id="PF01938">
    <property type="entry name" value="TRAM"/>
    <property type="match status" value="1"/>
</dbReference>
<dbReference type="PROSITE" id="PS51687">
    <property type="entry name" value="SAM_MT_RNA_M5U"/>
    <property type="match status" value="1"/>
</dbReference>
<feature type="binding site" evidence="4">
    <location>
        <position position="384"/>
    </location>
    <ligand>
        <name>S-adenosyl-L-methionine</name>
        <dbReference type="ChEBI" id="CHEBI:59789"/>
    </ligand>
</feature>
<dbReference type="OrthoDB" id="9804590at2"/>
<dbReference type="SUPFAM" id="SSF53335">
    <property type="entry name" value="S-adenosyl-L-methionine-dependent methyltransferases"/>
    <property type="match status" value="1"/>
</dbReference>
<dbReference type="Gene3D" id="3.40.50.150">
    <property type="entry name" value="Vaccinia Virus protein VP39"/>
    <property type="match status" value="1"/>
</dbReference>
<feature type="binding site" evidence="4">
    <location>
        <position position="316"/>
    </location>
    <ligand>
        <name>S-adenosyl-L-methionine</name>
        <dbReference type="ChEBI" id="CHEBI:59789"/>
    </ligand>
</feature>
<keyword evidence="1 4" id="KW-0489">Methyltransferase</keyword>
<dbReference type="eggNOG" id="COG2265">
    <property type="taxonomic scope" value="Bacteria"/>
</dbReference>
<dbReference type="FunFam" id="3.40.50.150:FF:000009">
    <property type="entry name" value="23S rRNA (Uracil(1939)-C(5))-methyltransferase RlmD"/>
    <property type="match status" value="1"/>
</dbReference>
<feature type="active site" description="Nucleophile" evidence="4">
    <location>
        <position position="411"/>
    </location>
</feature>
<dbReference type="Proteomes" id="UP000002072">
    <property type="component" value="Chromosome"/>
</dbReference>
<protein>
    <submittedName>
        <fullName evidence="7">RNA methyltransferase, TrmA family</fullName>
        <ecNumber evidence="7">2.1.1.35</ecNumber>
    </submittedName>
</protein>
<dbReference type="InterPro" id="IPR030390">
    <property type="entry name" value="MeTrfase_TrmA_AS"/>
</dbReference>
<feature type="binding site" evidence="4">
    <location>
        <position position="337"/>
    </location>
    <ligand>
        <name>S-adenosyl-L-methionine</name>
        <dbReference type="ChEBI" id="CHEBI:59789"/>
    </ligand>
</feature>
<comment type="similarity">
    <text evidence="4">Belongs to the class I-like SAM-binding methyltransferase superfamily. RNA M5U methyltransferase family.</text>
</comment>
<evidence type="ECO:0000259" key="6">
    <source>
        <dbReference type="PROSITE" id="PS50926"/>
    </source>
</evidence>
<dbReference type="PROSITE" id="PS01231">
    <property type="entry name" value="TRMA_2"/>
    <property type="match status" value="1"/>
</dbReference>
<keyword evidence="8" id="KW-1185">Reference proteome</keyword>
<dbReference type="RefSeq" id="WP_012858605.1">
    <property type="nucleotide sequence ID" value="NC_013515.1"/>
</dbReference>
<dbReference type="KEGG" id="smf:Smon_0571"/>
<dbReference type="InterPro" id="IPR029063">
    <property type="entry name" value="SAM-dependent_MTases_sf"/>
</dbReference>
<dbReference type="InterPro" id="IPR012340">
    <property type="entry name" value="NA-bd_OB-fold"/>
</dbReference>
<feature type="domain" description="TRAM" evidence="6">
    <location>
        <begin position="1"/>
        <end position="58"/>
    </location>
</feature>
<evidence type="ECO:0000256" key="3">
    <source>
        <dbReference type="ARBA" id="ARBA00022691"/>
    </source>
</evidence>
<dbReference type="InterPro" id="IPR010280">
    <property type="entry name" value="U5_MeTrfase_fam"/>
</dbReference>
<feature type="binding site" evidence="4">
    <location>
        <position position="287"/>
    </location>
    <ligand>
        <name>S-adenosyl-L-methionine</name>
        <dbReference type="ChEBI" id="CHEBI:59789"/>
    </ligand>
</feature>
<dbReference type="AlphaFoldDB" id="D1AXM4"/>
<feature type="active site" evidence="5">
    <location>
        <position position="411"/>
    </location>
</feature>
<accession>D1AXM4</accession>
<dbReference type="PROSITE" id="PS50926">
    <property type="entry name" value="TRAM"/>
    <property type="match status" value="1"/>
</dbReference>